<keyword evidence="2" id="KW-1185">Reference proteome</keyword>
<proteinExistence type="predicted"/>
<dbReference type="Proteomes" id="UP001500571">
    <property type="component" value="Unassembled WGS sequence"/>
</dbReference>
<gene>
    <name evidence="1" type="ORF">GCM10009798_35310</name>
</gene>
<protein>
    <submittedName>
        <fullName evidence="1">Uncharacterized protein</fullName>
    </submittedName>
</protein>
<evidence type="ECO:0000313" key="1">
    <source>
        <dbReference type="EMBL" id="GAA1971370.1"/>
    </source>
</evidence>
<reference evidence="1 2" key="1">
    <citation type="journal article" date="2019" name="Int. J. Syst. Evol. Microbiol.">
        <title>The Global Catalogue of Microorganisms (GCM) 10K type strain sequencing project: providing services to taxonomists for standard genome sequencing and annotation.</title>
        <authorList>
            <consortium name="The Broad Institute Genomics Platform"/>
            <consortium name="The Broad Institute Genome Sequencing Center for Infectious Disease"/>
            <person name="Wu L."/>
            <person name="Ma J."/>
        </authorList>
    </citation>
    <scope>NUCLEOTIDE SEQUENCE [LARGE SCALE GENOMIC DNA]</scope>
    <source>
        <strain evidence="1 2">JCM 15309</strain>
    </source>
</reference>
<dbReference type="EMBL" id="BAAAPB010000004">
    <property type="protein sequence ID" value="GAA1971370.1"/>
    <property type="molecule type" value="Genomic_DNA"/>
</dbReference>
<evidence type="ECO:0000313" key="2">
    <source>
        <dbReference type="Proteomes" id="UP001500571"/>
    </source>
</evidence>
<comment type="caution">
    <text evidence="1">The sequence shown here is derived from an EMBL/GenBank/DDBJ whole genome shotgun (WGS) entry which is preliminary data.</text>
</comment>
<accession>A0ABN2RMK4</accession>
<sequence length="106" mass="11659">MSKRADVRVSHGRRAECDGVLRGGGLRIWFCGLSTVLTDQATDRVDIHNLVVPPVDRTERHWGVLHGPTGIFVPIVSAAVPKIFAMGYNDSGPSWARRAGHPLSWF</sequence>
<organism evidence="1 2">
    <name type="scientific">Nocardioides panacihumi</name>
    <dbReference type="NCBI Taxonomy" id="400774"/>
    <lineage>
        <taxon>Bacteria</taxon>
        <taxon>Bacillati</taxon>
        <taxon>Actinomycetota</taxon>
        <taxon>Actinomycetes</taxon>
        <taxon>Propionibacteriales</taxon>
        <taxon>Nocardioidaceae</taxon>
        <taxon>Nocardioides</taxon>
    </lineage>
</organism>
<name>A0ABN2RMK4_9ACTN</name>